<dbReference type="RefSeq" id="XP_014256783.1">
    <property type="nucleotide sequence ID" value="XM_014401297.2"/>
</dbReference>
<dbReference type="InterPro" id="IPR036273">
    <property type="entry name" value="CRAL/TRIO_N_dom_sf"/>
</dbReference>
<dbReference type="EnsemblMetazoa" id="XM_014401297.2">
    <property type="protein sequence ID" value="XP_014256783.1"/>
    <property type="gene ID" value="LOC106670727"/>
</dbReference>
<keyword evidence="3" id="KW-1185">Reference proteome</keyword>
<dbReference type="GeneID" id="106670727"/>
<organism evidence="2 3">
    <name type="scientific">Cimex lectularius</name>
    <name type="common">Bed bug</name>
    <name type="synonym">Acanthia lectularia</name>
    <dbReference type="NCBI Taxonomy" id="79782"/>
    <lineage>
        <taxon>Eukaryota</taxon>
        <taxon>Metazoa</taxon>
        <taxon>Ecdysozoa</taxon>
        <taxon>Arthropoda</taxon>
        <taxon>Hexapoda</taxon>
        <taxon>Insecta</taxon>
        <taxon>Pterygota</taxon>
        <taxon>Neoptera</taxon>
        <taxon>Paraneoptera</taxon>
        <taxon>Hemiptera</taxon>
        <taxon>Heteroptera</taxon>
        <taxon>Panheteroptera</taxon>
        <taxon>Cimicomorpha</taxon>
        <taxon>Cimicidae</taxon>
        <taxon>Cimex</taxon>
    </lineage>
</organism>
<dbReference type="OrthoDB" id="6682367at2759"/>
<dbReference type="InterPro" id="IPR036865">
    <property type="entry name" value="CRAL-TRIO_dom_sf"/>
</dbReference>
<reference evidence="2" key="1">
    <citation type="submission" date="2022-01" db="UniProtKB">
        <authorList>
            <consortium name="EnsemblMetazoa"/>
        </authorList>
    </citation>
    <scope>IDENTIFICATION</scope>
</reference>
<dbReference type="SMART" id="SM00516">
    <property type="entry name" value="SEC14"/>
    <property type="match status" value="1"/>
</dbReference>
<dbReference type="GO" id="GO:0016020">
    <property type="term" value="C:membrane"/>
    <property type="evidence" value="ECO:0007669"/>
    <property type="project" value="TreeGrafter"/>
</dbReference>
<dbReference type="GO" id="GO:1902936">
    <property type="term" value="F:phosphatidylinositol bisphosphate binding"/>
    <property type="evidence" value="ECO:0007669"/>
    <property type="project" value="TreeGrafter"/>
</dbReference>
<dbReference type="KEGG" id="clec:106670727"/>
<proteinExistence type="predicted"/>
<name>A0A8I6S600_CIMLE</name>
<dbReference type="PANTHER" id="PTHR10174:SF222">
    <property type="entry name" value="GH10083P-RELATED"/>
    <property type="match status" value="1"/>
</dbReference>
<dbReference type="InterPro" id="IPR001251">
    <property type="entry name" value="CRAL-TRIO_dom"/>
</dbReference>
<dbReference type="SUPFAM" id="SSF46938">
    <property type="entry name" value="CRAL/TRIO N-terminal domain"/>
    <property type="match status" value="1"/>
</dbReference>
<protein>
    <recommendedName>
        <fullName evidence="1">CRAL-TRIO domain-containing protein</fullName>
    </recommendedName>
</protein>
<dbReference type="Gene3D" id="3.40.525.10">
    <property type="entry name" value="CRAL-TRIO lipid binding domain"/>
    <property type="match status" value="1"/>
</dbReference>
<dbReference type="Pfam" id="PF00650">
    <property type="entry name" value="CRAL_TRIO"/>
    <property type="match status" value="1"/>
</dbReference>
<sequence length="279" mass="32536">MSANDIATIKEWLSKQQHLPDVDDHLIRRFLTCCDHSLEKTKTTMDHFFCLRADTPEFFSDRDPLQPKMQEVFTQIDLLPLPQLTPEGLKCFLYRLADPNPDKFVFNEYAKCFFLVGDTRVKTETVIPKGEIIIFDMKGYSLRHLTKLHFPSLRKYMQYTQEAHPVRLKQIHVINVSSLLDKTMTLVKPLLKAEVAGMLHFHQPESKTLYDFVPKDILPDEYGGKAGTVSEIKETWKSKVEKNRDWFKTNPWIANNNKRLDKKNSINIMDGSFRTLTID</sequence>
<feature type="domain" description="CRAL-TRIO" evidence="1">
    <location>
        <begin position="66"/>
        <end position="230"/>
    </location>
</feature>
<dbReference type="OMA" id="AIKVFFM"/>
<dbReference type="PANTHER" id="PTHR10174">
    <property type="entry name" value="ALPHA-TOCOPHEROL TRANSFER PROTEIN-RELATED"/>
    <property type="match status" value="1"/>
</dbReference>
<dbReference type="SUPFAM" id="SSF52087">
    <property type="entry name" value="CRAL/TRIO domain"/>
    <property type="match status" value="1"/>
</dbReference>
<dbReference type="AlphaFoldDB" id="A0A8I6S600"/>
<dbReference type="PRINTS" id="PR00180">
    <property type="entry name" value="CRETINALDHBP"/>
</dbReference>
<dbReference type="Proteomes" id="UP000494040">
    <property type="component" value="Unassembled WGS sequence"/>
</dbReference>
<dbReference type="PROSITE" id="PS50191">
    <property type="entry name" value="CRAL_TRIO"/>
    <property type="match status" value="1"/>
</dbReference>
<evidence type="ECO:0000313" key="2">
    <source>
        <dbReference type="EnsemblMetazoa" id="XP_014256783.1"/>
    </source>
</evidence>
<dbReference type="CDD" id="cd00170">
    <property type="entry name" value="SEC14"/>
    <property type="match status" value="1"/>
</dbReference>
<evidence type="ECO:0000313" key="3">
    <source>
        <dbReference type="Proteomes" id="UP000494040"/>
    </source>
</evidence>
<evidence type="ECO:0000259" key="1">
    <source>
        <dbReference type="PROSITE" id="PS50191"/>
    </source>
</evidence>
<accession>A0A8I6S600</accession>